<sequence>MEQHNHTLASTRVHVLDLCPRKAPYFCSMFLSSMLTPFIWLGYFTKFHLSCSAS</sequence>
<comment type="caution">
    <text evidence="2">The sequence shown here is derived from an EMBL/GenBank/DDBJ whole genome shotgun (WGS) entry which is preliminary data.</text>
</comment>
<dbReference type="EMBL" id="AMZH03017297">
    <property type="protein sequence ID" value="RRT43205.1"/>
    <property type="molecule type" value="Genomic_DNA"/>
</dbReference>
<proteinExistence type="predicted"/>
<protein>
    <submittedName>
        <fullName evidence="2">Uncharacterized protein</fullName>
    </submittedName>
</protein>
<evidence type="ECO:0000256" key="1">
    <source>
        <dbReference type="SAM" id="Phobius"/>
    </source>
</evidence>
<evidence type="ECO:0000313" key="2">
    <source>
        <dbReference type="EMBL" id="RRT43205.1"/>
    </source>
</evidence>
<reference evidence="2 3" key="1">
    <citation type="journal article" date="2014" name="Agronomy (Basel)">
        <title>A Draft Genome Sequence for Ensete ventricosum, the Drought-Tolerant Tree Against Hunger.</title>
        <authorList>
            <person name="Harrison J."/>
            <person name="Moore K.A."/>
            <person name="Paszkiewicz K."/>
            <person name="Jones T."/>
            <person name="Grant M."/>
            <person name="Ambacheew D."/>
            <person name="Muzemil S."/>
            <person name="Studholme D.J."/>
        </authorList>
    </citation>
    <scope>NUCLEOTIDE SEQUENCE [LARGE SCALE GENOMIC DNA]</scope>
</reference>
<dbReference type="Proteomes" id="UP000287651">
    <property type="component" value="Unassembled WGS sequence"/>
</dbReference>
<keyword evidence="1" id="KW-0472">Membrane</keyword>
<dbReference type="AlphaFoldDB" id="A0A426XUR1"/>
<keyword evidence="1" id="KW-0812">Transmembrane</keyword>
<keyword evidence="1" id="KW-1133">Transmembrane helix</keyword>
<accession>A0A426XUR1</accession>
<name>A0A426XUR1_ENSVE</name>
<feature type="transmembrane region" description="Helical" evidence="1">
    <location>
        <begin position="23"/>
        <end position="44"/>
    </location>
</feature>
<gene>
    <name evidence="2" type="ORF">B296_00034436</name>
</gene>
<evidence type="ECO:0000313" key="3">
    <source>
        <dbReference type="Proteomes" id="UP000287651"/>
    </source>
</evidence>
<organism evidence="2 3">
    <name type="scientific">Ensete ventricosum</name>
    <name type="common">Abyssinian banana</name>
    <name type="synonym">Musa ensete</name>
    <dbReference type="NCBI Taxonomy" id="4639"/>
    <lineage>
        <taxon>Eukaryota</taxon>
        <taxon>Viridiplantae</taxon>
        <taxon>Streptophyta</taxon>
        <taxon>Embryophyta</taxon>
        <taxon>Tracheophyta</taxon>
        <taxon>Spermatophyta</taxon>
        <taxon>Magnoliopsida</taxon>
        <taxon>Liliopsida</taxon>
        <taxon>Zingiberales</taxon>
        <taxon>Musaceae</taxon>
        <taxon>Ensete</taxon>
    </lineage>
</organism>